<reference evidence="4" key="2">
    <citation type="submission" date="2020-08" db="EMBL/GenBank/DDBJ databases">
        <authorList>
            <person name="Lai Q."/>
        </authorList>
    </citation>
    <scope>NUCLEOTIDE SEQUENCE</scope>
    <source>
        <strain evidence="4">S27-2</strain>
    </source>
</reference>
<protein>
    <submittedName>
        <fullName evidence="4">SPOR domain-containing protein</fullName>
    </submittedName>
</protein>
<dbReference type="PROSITE" id="PS51724">
    <property type="entry name" value="SPOR"/>
    <property type="match status" value="1"/>
</dbReference>
<evidence type="ECO:0000259" key="3">
    <source>
        <dbReference type="PROSITE" id="PS51724"/>
    </source>
</evidence>
<accession>A0A8J6IUN9</accession>
<dbReference type="Gene3D" id="3.30.70.1070">
    <property type="entry name" value="Sporulation related repeat"/>
    <property type="match status" value="1"/>
</dbReference>
<dbReference type="EMBL" id="JACNEP010000006">
    <property type="protein sequence ID" value="MBC3765963.1"/>
    <property type="molecule type" value="Genomic_DNA"/>
</dbReference>
<dbReference type="Proteomes" id="UP000601768">
    <property type="component" value="Unassembled WGS sequence"/>
</dbReference>
<dbReference type="Pfam" id="PF05036">
    <property type="entry name" value="SPOR"/>
    <property type="match status" value="1"/>
</dbReference>
<keyword evidence="2" id="KW-0472">Membrane</keyword>
<dbReference type="InterPro" id="IPR052521">
    <property type="entry name" value="Cell_div_SPOR-domain"/>
</dbReference>
<sequence length="176" mass="19920">MAPKDYVSRGKSQTPPPKETPPLPWVRILVTTALISGFGYFLWSIKGSAPETDSKQIIEPKEKTDPLPKVPKEKWDFIDALDHQDIEVDVPEPAEPKDTRPYKMQCGSFRLKSQAEEMKAKLALVGLEANVKGTEGKNGLWYRVAVGPIETKREAEAQKHRARKLGIPTCQIWRWN</sequence>
<comment type="caution">
    <text evidence="4">The sequence shown here is derived from an EMBL/GenBank/DDBJ whole genome shotgun (WGS) entry which is preliminary data.</text>
</comment>
<keyword evidence="5" id="KW-1185">Reference proteome</keyword>
<keyword evidence="2" id="KW-0812">Transmembrane</keyword>
<name>A0A8J6IUN9_9ALTE</name>
<feature type="region of interest" description="Disordered" evidence="1">
    <location>
        <begin position="1"/>
        <end position="23"/>
    </location>
</feature>
<evidence type="ECO:0000256" key="1">
    <source>
        <dbReference type="SAM" id="MobiDB-lite"/>
    </source>
</evidence>
<dbReference type="PANTHER" id="PTHR38687:SF2">
    <property type="entry name" value="CELL DIVISION PROTEIN FTSN"/>
    <property type="match status" value="1"/>
</dbReference>
<dbReference type="PANTHER" id="PTHR38687">
    <property type="entry name" value="CELL DIVISION PROTEIN DEDD-RELATED"/>
    <property type="match status" value="1"/>
</dbReference>
<feature type="compositionally biased region" description="Pro residues" evidence="1">
    <location>
        <begin position="14"/>
        <end position="23"/>
    </location>
</feature>
<keyword evidence="2" id="KW-1133">Transmembrane helix</keyword>
<dbReference type="GO" id="GO:0042834">
    <property type="term" value="F:peptidoglycan binding"/>
    <property type="evidence" value="ECO:0007669"/>
    <property type="project" value="InterPro"/>
</dbReference>
<gene>
    <name evidence="4" type="ORF">H8B19_08740</name>
</gene>
<dbReference type="InterPro" id="IPR036680">
    <property type="entry name" value="SPOR-like_sf"/>
</dbReference>
<reference evidence="4" key="1">
    <citation type="journal article" date="2018" name="Int. J. Syst. Evol. Microbiol.">
        <title>Neptunicella marina gen. nov., sp. nov., isolated from surface seawater.</title>
        <authorList>
            <person name="Liu X."/>
            <person name="Lai Q."/>
            <person name="Du Y."/>
            <person name="Zhang X."/>
            <person name="Liu Z."/>
            <person name="Sun F."/>
            <person name="Shao Z."/>
        </authorList>
    </citation>
    <scope>NUCLEOTIDE SEQUENCE</scope>
    <source>
        <strain evidence="4">S27-2</strain>
    </source>
</reference>
<dbReference type="RefSeq" id="WP_186506441.1">
    <property type="nucleotide sequence ID" value="NZ_JACNEP010000006.1"/>
</dbReference>
<evidence type="ECO:0000313" key="4">
    <source>
        <dbReference type="EMBL" id="MBC3765963.1"/>
    </source>
</evidence>
<dbReference type="AlphaFoldDB" id="A0A8J6IUN9"/>
<evidence type="ECO:0000256" key="2">
    <source>
        <dbReference type="SAM" id="Phobius"/>
    </source>
</evidence>
<dbReference type="SUPFAM" id="SSF110997">
    <property type="entry name" value="Sporulation related repeat"/>
    <property type="match status" value="1"/>
</dbReference>
<evidence type="ECO:0000313" key="5">
    <source>
        <dbReference type="Proteomes" id="UP000601768"/>
    </source>
</evidence>
<proteinExistence type="predicted"/>
<feature type="domain" description="SPOR" evidence="3">
    <location>
        <begin position="96"/>
        <end position="175"/>
    </location>
</feature>
<organism evidence="4 5">
    <name type="scientific">Neptunicella marina</name>
    <dbReference type="NCBI Taxonomy" id="2125989"/>
    <lineage>
        <taxon>Bacteria</taxon>
        <taxon>Pseudomonadati</taxon>
        <taxon>Pseudomonadota</taxon>
        <taxon>Gammaproteobacteria</taxon>
        <taxon>Alteromonadales</taxon>
        <taxon>Alteromonadaceae</taxon>
        <taxon>Neptunicella</taxon>
    </lineage>
</organism>
<feature type="transmembrane region" description="Helical" evidence="2">
    <location>
        <begin position="25"/>
        <end position="45"/>
    </location>
</feature>
<dbReference type="InterPro" id="IPR007730">
    <property type="entry name" value="SPOR-like_dom"/>
</dbReference>